<protein>
    <submittedName>
        <fullName evidence="1">Uncharacterized protein</fullName>
    </submittedName>
</protein>
<dbReference type="EMBL" id="NCKV01000993">
    <property type="protein sequence ID" value="RWS29265.1"/>
    <property type="molecule type" value="Genomic_DNA"/>
</dbReference>
<dbReference type="Proteomes" id="UP000288716">
    <property type="component" value="Unassembled WGS sequence"/>
</dbReference>
<dbReference type="STRING" id="299467.A0A443SP46"/>
<evidence type="ECO:0000313" key="2">
    <source>
        <dbReference type="Proteomes" id="UP000288716"/>
    </source>
</evidence>
<accession>A0A443SP46</accession>
<comment type="caution">
    <text evidence="1">The sequence shown here is derived from an EMBL/GenBank/DDBJ whole genome shotgun (WGS) entry which is preliminary data.</text>
</comment>
<keyword evidence="2" id="KW-1185">Reference proteome</keyword>
<proteinExistence type="predicted"/>
<gene>
    <name evidence="1" type="ORF">B4U80_10132</name>
</gene>
<dbReference type="AlphaFoldDB" id="A0A443SP46"/>
<dbReference type="VEuPathDB" id="VectorBase:LDEU002775"/>
<organism evidence="1 2">
    <name type="scientific">Leptotrombidium deliense</name>
    <dbReference type="NCBI Taxonomy" id="299467"/>
    <lineage>
        <taxon>Eukaryota</taxon>
        <taxon>Metazoa</taxon>
        <taxon>Ecdysozoa</taxon>
        <taxon>Arthropoda</taxon>
        <taxon>Chelicerata</taxon>
        <taxon>Arachnida</taxon>
        <taxon>Acari</taxon>
        <taxon>Acariformes</taxon>
        <taxon>Trombidiformes</taxon>
        <taxon>Prostigmata</taxon>
        <taxon>Anystina</taxon>
        <taxon>Parasitengona</taxon>
        <taxon>Trombiculoidea</taxon>
        <taxon>Trombiculidae</taxon>
        <taxon>Leptotrombidium</taxon>
    </lineage>
</organism>
<reference evidence="1 2" key="1">
    <citation type="journal article" date="2018" name="Gigascience">
        <title>Genomes of trombidid mites reveal novel predicted allergens and laterally-transferred genes associated with secondary metabolism.</title>
        <authorList>
            <person name="Dong X."/>
            <person name="Chaisiri K."/>
            <person name="Xia D."/>
            <person name="Armstrong S.D."/>
            <person name="Fang Y."/>
            <person name="Donnelly M.J."/>
            <person name="Kadowaki T."/>
            <person name="McGarry J.W."/>
            <person name="Darby A.C."/>
            <person name="Makepeace B.L."/>
        </authorList>
    </citation>
    <scope>NUCLEOTIDE SEQUENCE [LARGE SCALE GENOMIC DNA]</scope>
    <source>
        <strain evidence="1">UoL-UT</strain>
    </source>
</reference>
<sequence length="399" mass="45686">MIETANLWLQRNAHWEVINCETVMLLYKYNDRGSYYELKPNDSTFYIYGTEKNNVLRALRLWIKRREVVPVNKDTSDICQVLNYLDVIPLNKDDSDYSGTKFENLDELVERVNANISNNGIDGRIITLETLQCEAGTDWKVDPEVSLSSFSSKNMFILRIFYEQGTPCDELINVSMQTYPFAGIVDFVPKHISGGGFFRKPKFETYSEVMSRATKWLSQNPDVNFKNAQSVDIKLKSWNSKESEVDYRNMFFKKSKSDFLLKFIRVFYATENTEVNCDKLVSPPKPVLLNCKIFVPAKLGPQEYEDCIGTKRKMEAWLTATGAHIVSAETSVIKLSYSTSSIAASVDSMFTSLSSNSEGSHWIVIYRIYIDGQYLEPPLRVLPSYPQDPEPDEQSCTIS</sequence>
<name>A0A443SP46_9ACAR</name>
<dbReference type="OrthoDB" id="9992480at2759"/>
<evidence type="ECO:0000313" key="1">
    <source>
        <dbReference type="EMBL" id="RWS29265.1"/>
    </source>
</evidence>